<dbReference type="OrthoDB" id="9800680at2"/>
<comment type="function">
    <text evidence="2 7">Catalyzes the epimerization of the C3' and C5'positions of dTDP-6-deoxy-D-xylo-4-hexulose, forming dTDP-6-deoxy-L-lyxo-4-hexulose.</text>
</comment>
<keyword evidence="7" id="KW-0413">Isomerase</keyword>
<dbReference type="GO" id="GO:0005829">
    <property type="term" value="C:cytosol"/>
    <property type="evidence" value="ECO:0007669"/>
    <property type="project" value="TreeGrafter"/>
</dbReference>
<dbReference type="PANTHER" id="PTHR21047:SF2">
    <property type="entry name" value="THYMIDINE DIPHOSPHO-4-KETO-RHAMNOSE 3,5-EPIMERASE"/>
    <property type="match status" value="1"/>
</dbReference>
<accession>A0A1M5L2U5</accession>
<evidence type="ECO:0000256" key="2">
    <source>
        <dbReference type="ARBA" id="ARBA00001997"/>
    </source>
</evidence>
<organism evidence="8 9">
    <name type="scientific">Flagellimonas flava</name>
    <dbReference type="NCBI Taxonomy" id="570519"/>
    <lineage>
        <taxon>Bacteria</taxon>
        <taxon>Pseudomonadati</taxon>
        <taxon>Bacteroidota</taxon>
        <taxon>Flavobacteriia</taxon>
        <taxon>Flavobacteriales</taxon>
        <taxon>Flavobacteriaceae</taxon>
        <taxon>Flagellimonas</taxon>
    </lineage>
</organism>
<proteinExistence type="inferred from homology"/>
<evidence type="ECO:0000313" key="8">
    <source>
        <dbReference type="EMBL" id="SHG58743.1"/>
    </source>
</evidence>
<evidence type="ECO:0000313" key="9">
    <source>
        <dbReference type="Proteomes" id="UP000184532"/>
    </source>
</evidence>
<evidence type="ECO:0000256" key="4">
    <source>
        <dbReference type="ARBA" id="ARBA00019595"/>
    </source>
</evidence>
<dbReference type="Gene3D" id="2.60.120.10">
    <property type="entry name" value="Jelly Rolls"/>
    <property type="match status" value="1"/>
</dbReference>
<dbReference type="Proteomes" id="UP000184532">
    <property type="component" value="Unassembled WGS sequence"/>
</dbReference>
<dbReference type="Pfam" id="PF00908">
    <property type="entry name" value="dTDP_sugar_isom"/>
    <property type="match status" value="1"/>
</dbReference>
<protein>
    <recommendedName>
        <fullName evidence="4 7">dTDP-4-dehydrorhamnose 3,5-epimerase</fullName>
        <ecNumber evidence="3 7">5.1.3.13</ecNumber>
    </recommendedName>
    <alternativeName>
        <fullName evidence="7">Thymidine diphospho-4-keto-rhamnose 3,5-epimerase</fullName>
    </alternativeName>
</protein>
<dbReference type="AlphaFoldDB" id="A0A1M5L2U5"/>
<reference evidence="9" key="1">
    <citation type="submission" date="2016-11" db="EMBL/GenBank/DDBJ databases">
        <authorList>
            <person name="Varghese N."/>
            <person name="Submissions S."/>
        </authorList>
    </citation>
    <scope>NUCLEOTIDE SEQUENCE [LARGE SCALE GENOMIC DNA]</scope>
    <source>
        <strain evidence="9">DSM 22638</strain>
    </source>
</reference>
<dbReference type="InterPro" id="IPR000888">
    <property type="entry name" value="RmlC-like"/>
</dbReference>
<dbReference type="RefSeq" id="WP_073178698.1">
    <property type="nucleotide sequence ID" value="NZ_FQWL01000002.1"/>
</dbReference>
<dbReference type="PANTHER" id="PTHR21047">
    <property type="entry name" value="DTDP-6-DEOXY-D-GLUCOSE-3,5 EPIMERASE"/>
    <property type="match status" value="1"/>
</dbReference>
<keyword evidence="9" id="KW-1185">Reference proteome</keyword>
<evidence type="ECO:0000256" key="7">
    <source>
        <dbReference type="RuleBase" id="RU364069"/>
    </source>
</evidence>
<sequence length="193" mass="22095">MTIEKTPLEGCFVIEPNVFQDERGYFMESFNTKKFTQAIGQEVAFVQDNQSFSSRGVLRGLHFQRGKYAQAKLVRVLSGKVLDAVVDLRKDSKTFGEHLTMELSAENKKQLYIPRGLAHGFVVLSETAEFFYKCDNYYHKAAEGGILYNDPSIGIDWQLKKEELTISAKDLELPEFQKLGLYHPELENRHGNH</sequence>
<dbReference type="SUPFAM" id="SSF51182">
    <property type="entry name" value="RmlC-like cupins"/>
    <property type="match status" value="1"/>
</dbReference>
<comment type="catalytic activity">
    <reaction evidence="1 7">
        <text>dTDP-4-dehydro-6-deoxy-alpha-D-glucose = dTDP-4-dehydro-beta-L-rhamnose</text>
        <dbReference type="Rhea" id="RHEA:16969"/>
        <dbReference type="ChEBI" id="CHEBI:57649"/>
        <dbReference type="ChEBI" id="CHEBI:62830"/>
        <dbReference type="EC" id="5.1.3.13"/>
    </reaction>
</comment>
<dbReference type="GO" id="GO:0019305">
    <property type="term" value="P:dTDP-rhamnose biosynthetic process"/>
    <property type="evidence" value="ECO:0007669"/>
    <property type="project" value="UniProtKB-UniRule"/>
</dbReference>
<evidence type="ECO:0000256" key="5">
    <source>
        <dbReference type="PIRSR" id="PIRSR600888-1"/>
    </source>
</evidence>
<evidence type="ECO:0000256" key="6">
    <source>
        <dbReference type="PIRSR" id="PIRSR600888-3"/>
    </source>
</evidence>
<dbReference type="EMBL" id="FQWL01000002">
    <property type="protein sequence ID" value="SHG58743.1"/>
    <property type="molecule type" value="Genomic_DNA"/>
</dbReference>
<feature type="active site" description="Proton donor" evidence="5">
    <location>
        <position position="132"/>
    </location>
</feature>
<dbReference type="STRING" id="570519.SAMN04488116_1898"/>
<dbReference type="GO" id="GO:0000271">
    <property type="term" value="P:polysaccharide biosynthetic process"/>
    <property type="evidence" value="ECO:0007669"/>
    <property type="project" value="TreeGrafter"/>
</dbReference>
<feature type="active site" description="Proton acceptor" evidence="5">
    <location>
        <position position="62"/>
    </location>
</feature>
<dbReference type="InterPro" id="IPR014710">
    <property type="entry name" value="RmlC-like_jellyroll"/>
</dbReference>
<dbReference type="UniPathway" id="UPA00124"/>
<dbReference type="InterPro" id="IPR011051">
    <property type="entry name" value="RmlC_Cupin_sf"/>
</dbReference>
<dbReference type="CDD" id="cd00438">
    <property type="entry name" value="cupin_RmlC"/>
    <property type="match status" value="1"/>
</dbReference>
<comment type="similarity">
    <text evidence="7">Belongs to the dTDP-4-dehydrorhamnose 3,5-epimerase family.</text>
</comment>
<comment type="pathway">
    <text evidence="7">Carbohydrate biosynthesis; dTDP-L-rhamnose biosynthesis.</text>
</comment>
<evidence type="ECO:0000256" key="3">
    <source>
        <dbReference type="ARBA" id="ARBA00012098"/>
    </source>
</evidence>
<gene>
    <name evidence="8" type="ORF">SAMN04488116_1898</name>
</gene>
<evidence type="ECO:0000256" key="1">
    <source>
        <dbReference type="ARBA" id="ARBA00001298"/>
    </source>
</evidence>
<comment type="subunit">
    <text evidence="7">Homodimer.</text>
</comment>
<feature type="site" description="Participates in a stacking interaction with the thymidine ring of dTDP-4-oxo-6-deoxyglucose" evidence="6">
    <location>
        <position position="138"/>
    </location>
</feature>
<dbReference type="NCBIfam" id="TIGR01221">
    <property type="entry name" value="rmlC"/>
    <property type="match status" value="1"/>
</dbReference>
<name>A0A1M5L2U5_9FLAO</name>
<dbReference type="GO" id="GO:0008830">
    <property type="term" value="F:dTDP-4-dehydrorhamnose 3,5-epimerase activity"/>
    <property type="evidence" value="ECO:0007669"/>
    <property type="project" value="UniProtKB-UniRule"/>
</dbReference>
<dbReference type="EC" id="5.1.3.13" evidence="3 7"/>